<organism evidence="1 2">
    <name type="scientific">Aspergillus ellipticus CBS 707.79</name>
    <dbReference type="NCBI Taxonomy" id="1448320"/>
    <lineage>
        <taxon>Eukaryota</taxon>
        <taxon>Fungi</taxon>
        <taxon>Dikarya</taxon>
        <taxon>Ascomycota</taxon>
        <taxon>Pezizomycotina</taxon>
        <taxon>Eurotiomycetes</taxon>
        <taxon>Eurotiomycetidae</taxon>
        <taxon>Eurotiales</taxon>
        <taxon>Aspergillaceae</taxon>
        <taxon>Aspergillus</taxon>
        <taxon>Aspergillus subgen. Circumdati</taxon>
    </lineage>
</organism>
<accession>A0A319CVN7</accession>
<gene>
    <name evidence="1" type="ORF">BO71DRAFT_488046</name>
</gene>
<dbReference type="VEuPathDB" id="FungiDB:BO71DRAFT_488046"/>
<proteinExistence type="predicted"/>
<dbReference type="AlphaFoldDB" id="A0A319CVN7"/>
<reference evidence="1 2" key="1">
    <citation type="submission" date="2018-02" db="EMBL/GenBank/DDBJ databases">
        <title>The genomes of Aspergillus section Nigri reveals drivers in fungal speciation.</title>
        <authorList>
            <consortium name="DOE Joint Genome Institute"/>
            <person name="Vesth T.C."/>
            <person name="Nybo J."/>
            <person name="Theobald S."/>
            <person name="Brandl J."/>
            <person name="Frisvad J.C."/>
            <person name="Nielsen K.F."/>
            <person name="Lyhne E.K."/>
            <person name="Kogle M.E."/>
            <person name="Kuo A."/>
            <person name="Riley R."/>
            <person name="Clum A."/>
            <person name="Nolan M."/>
            <person name="Lipzen A."/>
            <person name="Salamov A."/>
            <person name="Henrissat B."/>
            <person name="Wiebenga A."/>
            <person name="De vries R.P."/>
            <person name="Grigoriev I.V."/>
            <person name="Mortensen U.H."/>
            <person name="Andersen M.R."/>
            <person name="Baker S.E."/>
        </authorList>
    </citation>
    <scope>NUCLEOTIDE SEQUENCE [LARGE SCALE GENOMIC DNA]</scope>
    <source>
        <strain evidence="1 2">CBS 707.79</strain>
    </source>
</reference>
<protein>
    <submittedName>
        <fullName evidence="1">Uncharacterized protein</fullName>
    </submittedName>
</protein>
<dbReference type="STRING" id="1448320.A0A319CVN7"/>
<evidence type="ECO:0000313" key="2">
    <source>
        <dbReference type="Proteomes" id="UP000247810"/>
    </source>
</evidence>
<evidence type="ECO:0000313" key="1">
    <source>
        <dbReference type="EMBL" id="PYH89336.1"/>
    </source>
</evidence>
<dbReference type="EMBL" id="KZ826035">
    <property type="protein sequence ID" value="PYH89336.1"/>
    <property type="molecule type" value="Genomic_DNA"/>
</dbReference>
<dbReference type="OrthoDB" id="4443573at2759"/>
<name>A0A319CVN7_9EURO</name>
<sequence length="248" mass="28372">MYRNSYLTIAVQVEGASSSGFFCSENVQDDSLEFQCNSEDGQSKQLKNTLRGSIWSNLDRYNIEVEVLWECRAFKASEDWPTRDISHCLDWASRRYKQILDSIVCSYKFELLTSDPFGHISSAELHMNGPISNAFFDNPFRSARVGLEDVQDSSGDNGYNRVDLDVPKENLDFKVVQCICLWRKGGDEGDEMRSSSRRMRHEENPTYGIGLALVPLEGKKHTYRRIGLIRGLKLSIFQDLEAEDFILV</sequence>
<dbReference type="Proteomes" id="UP000247810">
    <property type="component" value="Unassembled WGS sequence"/>
</dbReference>
<keyword evidence="2" id="KW-1185">Reference proteome</keyword>